<dbReference type="PANTHER" id="PTHR44154:SF1">
    <property type="entry name" value="QUINONE OXIDOREDUCTASE"/>
    <property type="match status" value="1"/>
</dbReference>
<dbReference type="Pfam" id="PF08240">
    <property type="entry name" value="ADH_N"/>
    <property type="match status" value="1"/>
</dbReference>
<comment type="caution">
    <text evidence="7">The sequence shown here is derived from an EMBL/GenBank/DDBJ whole genome shotgun (WGS) entry which is preliminary data.</text>
</comment>
<keyword evidence="4" id="KW-0521">NADP</keyword>
<organism evidence="7 8">
    <name type="scientific">Dyadobacter jiangsuensis</name>
    <dbReference type="NCBI Taxonomy" id="1591085"/>
    <lineage>
        <taxon>Bacteria</taxon>
        <taxon>Pseudomonadati</taxon>
        <taxon>Bacteroidota</taxon>
        <taxon>Cytophagia</taxon>
        <taxon>Cytophagales</taxon>
        <taxon>Spirosomataceae</taxon>
        <taxon>Dyadobacter</taxon>
    </lineage>
</organism>
<dbReference type="GO" id="GO:0003723">
    <property type="term" value="F:RNA binding"/>
    <property type="evidence" value="ECO:0007669"/>
    <property type="project" value="UniProtKB-KW"/>
</dbReference>
<evidence type="ECO:0000256" key="4">
    <source>
        <dbReference type="ARBA" id="ARBA00022857"/>
    </source>
</evidence>
<dbReference type="InterPro" id="IPR020843">
    <property type="entry name" value="ER"/>
</dbReference>
<gene>
    <name evidence="7" type="ORF">CLV60_104320</name>
</gene>
<dbReference type="SMART" id="SM00829">
    <property type="entry name" value="PKS_ER"/>
    <property type="match status" value="1"/>
</dbReference>
<dbReference type="Gene3D" id="3.90.180.10">
    <property type="entry name" value="Medium-chain alcohol dehydrogenases, catalytic domain"/>
    <property type="match status" value="1"/>
</dbReference>
<accession>A0A2P8G8U3</accession>
<evidence type="ECO:0000313" key="8">
    <source>
        <dbReference type="Proteomes" id="UP000241964"/>
    </source>
</evidence>
<dbReference type="OrthoDB" id="648910at2"/>
<sequence>MKAITLANNGGTENLIINDIPTPSIKENEVLVRVKAIGINPVDAFVRTHAFALDMFVQPQPGEPVIIGWDISGVVEAVGREVSQWKAGDEVFGMVNFRGRGKAYAEYVAAPADQLALKPDNISHEEAAAATLAALTAWQSLVTYGKVKPGEKVLIHGAGGGVGHYAVQIAKHFGAYVIGTGSGAKKDFILGLGADEFIDHTAARFEDLVHDADIVIDSLFGDHIFRSLEAVKEGGRLIALLVPFTDEKLIQKVQEKNIYAHTLNVTSNGEDMRQLAALLKSGEIRSYVSITYPFEDIAKAHDEIETGKSLGKIVLTLP</sequence>
<evidence type="ECO:0000256" key="3">
    <source>
        <dbReference type="ARBA" id="ARBA00022490"/>
    </source>
</evidence>
<evidence type="ECO:0000256" key="2">
    <source>
        <dbReference type="ARBA" id="ARBA00011881"/>
    </source>
</evidence>
<reference evidence="7 8" key="1">
    <citation type="submission" date="2018-03" db="EMBL/GenBank/DDBJ databases">
        <title>Genomic Encyclopedia of Archaeal and Bacterial Type Strains, Phase II (KMG-II): from individual species to whole genera.</title>
        <authorList>
            <person name="Goeker M."/>
        </authorList>
    </citation>
    <scope>NUCLEOTIDE SEQUENCE [LARGE SCALE GENOMIC DNA]</scope>
    <source>
        <strain evidence="7 8">DSM 29057</strain>
    </source>
</reference>
<evidence type="ECO:0000313" key="7">
    <source>
        <dbReference type="EMBL" id="PSL30378.1"/>
    </source>
</evidence>
<dbReference type="GO" id="GO:0016491">
    <property type="term" value="F:oxidoreductase activity"/>
    <property type="evidence" value="ECO:0007669"/>
    <property type="project" value="InterPro"/>
</dbReference>
<dbReference type="InterPro" id="IPR036291">
    <property type="entry name" value="NAD(P)-bd_dom_sf"/>
</dbReference>
<dbReference type="Pfam" id="PF13602">
    <property type="entry name" value="ADH_zinc_N_2"/>
    <property type="match status" value="1"/>
</dbReference>
<dbReference type="CDD" id="cd05289">
    <property type="entry name" value="MDR_like_2"/>
    <property type="match status" value="1"/>
</dbReference>
<dbReference type="PROSITE" id="PS01162">
    <property type="entry name" value="QOR_ZETA_CRYSTAL"/>
    <property type="match status" value="1"/>
</dbReference>
<dbReference type="RefSeq" id="WP_106595254.1">
    <property type="nucleotide sequence ID" value="NZ_PYAS01000004.1"/>
</dbReference>
<dbReference type="GO" id="GO:0005737">
    <property type="term" value="C:cytoplasm"/>
    <property type="evidence" value="ECO:0007669"/>
    <property type="project" value="UniProtKB-SubCell"/>
</dbReference>
<dbReference type="InterPro" id="IPR051603">
    <property type="entry name" value="Zinc-ADH_QOR/CCCR"/>
</dbReference>
<dbReference type="Gene3D" id="3.40.50.720">
    <property type="entry name" value="NAD(P)-binding Rossmann-like Domain"/>
    <property type="match status" value="1"/>
</dbReference>
<dbReference type="AlphaFoldDB" id="A0A2P8G8U3"/>
<dbReference type="SUPFAM" id="SSF51735">
    <property type="entry name" value="NAD(P)-binding Rossmann-fold domains"/>
    <property type="match status" value="1"/>
</dbReference>
<evidence type="ECO:0000256" key="5">
    <source>
        <dbReference type="ARBA" id="ARBA00022884"/>
    </source>
</evidence>
<dbReference type="Proteomes" id="UP000241964">
    <property type="component" value="Unassembled WGS sequence"/>
</dbReference>
<keyword evidence="8" id="KW-1185">Reference proteome</keyword>
<name>A0A2P8G8U3_9BACT</name>
<protein>
    <submittedName>
        <fullName evidence="7">NADPH:quinone reductase-like Zn-dependent oxidoreductase</fullName>
    </submittedName>
</protein>
<comment type="subunit">
    <text evidence="2">Homotetramer.</text>
</comment>
<keyword evidence="5" id="KW-0694">RNA-binding</keyword>
<dbReference type="SUPFAM" id="SSF50129">
    <property type="entry name" value="GroES-like"/>
    <property type="match status" value="1"/>
</dbReference>
<keyword evidence="3" id="KW-0963">Cytoplasm</keyword>
<dbReference type="InterPro" id="IPR002364">
    <property type="entry name" value="Quin_OxRdtase/zeta-crystal_CS"/>
</dbReference>
<proteinExistence type="predicted"/>
<dbReference type="GO" id="GO:0008270">
    <property type="term" value="F:zinc ion binding"/>
    <property type="evidence" value="ECO:0007669"/>
    <property type="project" value="InterPro"/>
</dbReference>
<evidence type="ECO:0000259" key="6">
    <source>
        <dbReference type="SMART" id="SM00829"/>
    </source>
</evidence>
<comment type="subcellular location">
    <subcellularLocation>
        <location evidence="1">Cytoplasm</location>
    </subcellularLocation>
</comment>
<evidence type="ECO:0000256" key="1">
    <source>
        <dbReference type="ARBA" id="ARBA00004496"/>
    </source>
</evidence>
<dbReference type="InterPro" id="IPR011032">
    <property type="entry name" value="GroES-like_sf"/>
</dbReference>
<dbReference type="InterPro" id="IPR013154">
    <property type="entry name" value="ADH-like_N"/>
</dbReference>
<feature type="domain" description="Enoyl reductase (ER)" evidence="6">
    <location>
        <begin position="10"/>
        <end position="315"/>
    </location>
</feature>
<dbReference type="PANTHER" id="PTHR44154">
    <property type="entry name" value="QUINONE OXIDOREDUCTASE"/>
    <property type="match status" value="1"/>
</dbReference>
<dbReference type="EMBL" id="PYAS01000004">
    <property type="protein sequence ID" value="PSL30378.1"/>
    <property type="molecule type" value="Genomic_DNA"/>
</dbReference>